<reference evidence="1 2" key="1">
    <citation type="submission" date="2020-11" db="EMBL/GenBank/DDBJ databases">
        <title>A novel isolate from a Black sea contaminated sediment with potential to produce alkanes: Plantactinospora alkalitolerans sp. nov.</title>
        <authorList>
            <person name="Carro L."/>
            <person name="Veyisoglu A."/>
            <person name="Guven K."/>
            <person name="Schumann P."/>
            <person name="Klenk H.-P."/>
            <person name="Sahin N."/>
        </authorList>
    </citation>
    <scope>NUCLEOTIDE SEQUENCE [LARGE SCALE GENOMIC DNA]</scope>
    <source>
        <strain evidence="1 2">S1510</strain>
    </source>
</reference>
<accession>A0ABS0H7V7</accession>
<sequence length="69" mass="7265">MLGTRDITTRAGRYVASAVAITVLGEAIVDLVEGPDGRFTAHPGGSPLNVVIGLTRLGLPTRPLARRDR</sequence>
<name>A0ABS0H7V7_9ACTN</name>
<evidence type="ECO:0000313" key="2">
    <source>
        <dbReference type="Proteomes" id="UP000638560"/>
    </source>
</evidence>
<comment type="caution">
    <text evidence="1">The sequence shown here is derived from an EMBL/GenBank/DDBJ whole genome shotgun (WGS) entry which is preliminary data.</text>
</comment>
<dbReference type="EMBL" id="JADPUN010000354">
    <property type="protein sequence ID" value="MBF9134535.1"/>
    <property type="molecule type" value="Genomic_DNA"/>
</dbReference>
<dbReference type="SUPFAM" id="SSF53613">
    <property type="entry name" value="Ribokinase-like"/>
    <property type="match status" value="1"/>
</dbReference>
<gene>
    <name evidence="1" type="ORF">I0C86_37245</name>
</gene>
<evidence type="ECO:0008006" key="3">
    <source>
        <dbReference type="Google" id="ProtNLM"/>
    </source>
</evidence>
<keyword evidence="2" id="KW-1185">Reference proteome</keyword>
<dbReference type="InterPro" id="IPR029056">
    <property type="entry name" value="Ribokinase-like"/>
</dbReference>
<protein>
    <recommendedName>
        <fullName evidence="3">Carbohydrate kinase PfkB domain-containing protein</fullName>
    </recommendedName>
</protein>
<dbReference type="RefSeq" id="WP_196206019.1">
    <property type="nucleotide sequence ID" value="NZ_JADPUN010000354.1"/>
</dbReference>
<proteinExistence type="predicted"/>
<dbReference type="Gene3D" id="3.40.1190.20">
    <property type="match status" value="1"/>
</dbReference>
<evidence type="ECO:0000313" key="1">
    <source>
        <dbReference type="EMBL" id="MBF9134535.1"/>
    </source>
</evidence>
<dbReference type="Proteomes" id="UP000638560">
    <property type="component" value="Unassembled WGS sequence"/>
</dbReference>
<organism evidence="1 2">
    <name type="scientific">Plantactinospora alkalitolerans</name>
    <dbReference type="NCBI Taxonomy" id="2789879"/>
    <lineage>
        <taxon>Bacteria</taxon>
        <taxon>Bacillati</taxon>
        <taxon>Actinomycetota</taxon>
        <taxon>Actinomycetes</taxon>
        <taxon>Micromonosporales</taxon>
        <taxon>Micromonosporaceae</taxon>
        <taxon>Plantactinospora</taxon>
    </lineage>
</organism>